<evidence type="ECO:0000313" key="10">
    <source>
        <dbReference type="Proteomes" id="UP001589753"/>
    </source>
</evidence>
<keyword evidence="7" id="KW-1133">Transmembrane helix</keyword>
<keyword evidence="3" id="KW-0597">Phosphoprotein</keyword>
<dbReference type="EMBL" id="JBHMDI010000067">
    <property type="protein sequence ID" value="MFB9350211.1"/>
    <property type="molecule type" value="Genomic_DNA"/>
</dbReference>
<dbReference type="InterPro" id="IPR003594">
    <property type="entry name" value="HATPase_dom"/>
</dbReference>
<reference evidence="9 10" key="1">
    <citation type="submission" date="2024-09" db="EMBL/GenBank/DDBJ databases">
        <authorList>
            <person name="Sun Q."/>
            <person name="Mori K."/>
        </authorList>
    </citation>
    <scope>NUCLEOTIDE SEQUENCE [LARGE SCALE GENOMIC DNA]</scope>
    <source>
        <strain evidence="9 10">JCM 9767</strain>
    </source>
</reference>
<feature type="transmembrane region" description="Helical" evidence="7">
    <location>
        <begin position="340"/>
        <end position="361"/>
    </location>
</feature>
<feature type="compositionally biased region" description="Pro residues" evidence="6">
    <location>
        <begin position="716"/>
        <end position="732"/>
    </location>
</feature>
<keyword evidence="7" id="KW-0472">Membrane</keyword>
<feature type="compositionally biased region" description="Basic and acidic residues" evidence="6">
    <location>
        <begin position="1"/>
        <end position="10"/>
    </location>
</feature>
<keyword evidence="7" id="KW-0812">Transmembrane</keyword>
<keyword evidence="5" id="KW-0418">Kinase</keyword>
<dbReference type="PANTHER" id="PTHR45436">
    <property type="entry name" value="SENSOR HISTIDINE KINASE YKOH"/>
    <property type="match status" value="1"/>
</dbReference>
<proteinExistence type="predicted"/>
<dbReference type="Proteomes" id="UP001589753">
    <property type="component" value="Unassembled WGS sequence"/>
</dbReference>
<evidence type="ECO:0000256" key="7">
    <source>
        <dbReference type="SAM" id="Phobius"/>
    </source>
</evidence>
<dbReference type="RefSeq" id="WP_380956359.1">
    <property type="nucleotide sequence ID" value="NZ_JBHMDI010000067.1"/>
</dbReference>
<keyword evidence="10" id="KW-1185">Reference proteome</keyword>
<gene>
    <name evidence="9" type="ORF">ACFFUA_22650</name>
</gene>
<dbReference type="PANTHER" id="PTHR45436:SF5">
    <property type="entry name" value="SENSOR HISTIDINE KINASE TRCS"/>
    <property type="match status" value="1"/>
</dbReference>
<evidence type="ECO:0000256" key="1">
    <source>
        <dbReference type="ARBA" id="ARBA00000085"/>
    </source>
</evidence>
<evidence type="ECO:0000259" key="8">
    <source>
        <dbReference type="SMART" id="SM00387"/>
    </source>
</evidence>
<feature type="domain" description="Histidine kinase/HSP90-like ATPase" evidence="8">
    <location>
        <begin position="545"/>
        <end position="658"/>
    </location>
</feature>
<dbReference type="EC" id="2.7.13.3" evidence="2"/>
<dbReference type="Pfam" id="PF02518">
    <property type="entry name" value="HATPase_c"/>
    <property type="match status" value="1"/>
</dbReference>
<organism evidence="9 10">
    <name type="scientific">Streptomyces heliomycini</name>
    <dbReference type="NCBI Taxonomy" id="284032"/>
    <lineage>
        <taxon>Bacteria</taxon>
        <taxon>Bacillati</taxon>
        <taxon>Actinomycetota</taxon>
        <taxon>Actinomycetes</taxon>
        <taxon>Kitasatosporales</taxon>
        <taxon>Streptomycetaceae</taxon>
        <taxon>Streptomyces</taxon>
    </lineage>
</organism>
<dbReference type="SUPFAM" id="SSF55874">
    <property type="entry name" value="ATPase domain of HSP90 chaperone/DNA topoisomerase II/histidine kinase"/>
    <property type="match status" value="1"/>
</dbReference>
<feature type="compositionally biased region" description="Low complexity" evidence="6">
    <location>
        <begin position="758"/>
        <end position="768"/>
    </location>
</feature>
<name>A0ABV5LDH1_9ACTN</name>
<comment type="catalytic activity">
    <reaction evidence="1">
        <text>ATP + protein L-histidine = ADP + protein N-phospho-L-histidine.</text>
        <dbReference type="EC" id="2.7.13.3"/>
    </reaction>
</comment>
<dbReference type="Pfam" id="PF08376">
    <property type="entry name" value="NIT"/>
    <property type="match status" value="1"/>
</dbReference>
<keyword evidence="4" id="KW-0808">Transferase</keyword>
<evidence type="ECO:0000256" key="6">
    <source>
        <dbReference type="SAM" id="MobiDB-lite"/>
    </source>
</evidence>
<evidence type="ECO:0000256" key="5">
    <source>
        <dbReference type="ARBA" id="ARBA00022777"/>
    </source>
</evidence>
<feature type="region of interest" description="Disordered" evidence="6">
    <location>
        <begin position="663"/>
        <end position="804"/>
    </location>
</feature>
<dbReference type="SMART" id="SM00387">
    <property type="entry name" value="HATPase_c"/>
    <property type="match status" value="1"/>
</dbReference>
<dbReference type="InterPro" id="IPR013587">
    <property type="entry name" value="Nitrate/nitrite_sensing"/>
</dbReference>
<dbReference type="InterPro" id="IPR050428">
    <property type="entry name" value="TCS_sensor_his_kinase"/>
</dbReference>
<comment type="caution">
    <text evidence="9">The sequence shown here is derived from an EMBL/GenBank/DDBJ whole genome shotgun (WGS) entry which is preliminary data.</text>
</comment>
<dbReference type="Gene3D" id="3.30.565.10">
    <property type="entry name" value="Histidine kinase-like ATPase, C-terminal domain"/>
    <property type="match status" value="1"/>
</dbReference>
<sequence length="804" mass="87529">MSGSNRDGRRGRNGARAGRRRGGAPDERTRTAGERRLPLRAVLLVLLLVPSVALVGLWGLATYELGNEYRVQAAQHDLKTTVGPRNAALFNALQRERRLTQEVLAAPEASRTALVGQRAATDRALRAFEPLVSADTSDGQQGLAAAISRTVRVTDRLAQERRAVDAGTVDEERAFTYYTEAIAAGTEVFAAISRGANGEVTGLSQVLFDLNGAVDMINREDAVLARGWPSGRLSDEDYDLVTDAVGTHEYLLKSRVAPNLNAEESRLYTAMTKSEEWRKRVELEERLQASDGEGVALSPARAKEWRTAADASVTRLEELIGAHSQVSDAAGAAAVRELKLYLYSVAALGLFAVVLIVLMTWRLTTLLRRRVLAVHDQARDLEQRLPQVVARLEQGENVDVDAEVPELSPAADEFGELSRALNLAGRTAVHTAVRQAEQHRGFERLLQRIARRTQLLIGLQLKKLDALERRHEDPQLLEDLFDLDHLTARLRRYEENLVILAGGQPRRRWRRPVPLLDVLRAAQGEVQDYRRIEIDVEGRPWISERAVGPLIHILAELMENATAFSKPPAPVEVKAAPVSRGVVVEMEDRGLGMEAEQYEAANALMQEPPQMDVMTRADDVRLGLYVVARLAAGLGLQVELRPSAFGGTRVIVLVPQDLVAERPRSVPDAAGDPSPKDAGTPLTPSRRHAEPRPADGADELPVRSRGQAMADVTAPAPAPAGPPAPQTGPVPLPRRTRQASLVAELRAPAPHDPPVSPAPSSAPARSGATIGAFQRQSRKNRVAGARPSAPGTDQSEPPTREDRG</sequence>
<feature type="transmembrane region" description="Helical" evidence="7">
    <location>
        <begin position="37"/>
        <end position="61"/>
    </location>
</feature>
<protein>
    <recommendedName>
        <fullName evidence="2">histidine kinase</fullName>
        <ecNumber evidence="2">2.7.13.3</ecNumber>
    </recommendedName>
</protein>
<evidence type="ECO:0000313" key="9">
    <source>
        <dbReference type="EMBL" id="MFB9350211.1"/>
    </source>
</evidence>
<accession>A0ABV5LDH1</accession>
<feature type="region of interest" description="Disordered" evidence="6">
    <location>
        <begin position="1"/>
        <end position="32"/>
    </location>
</feature>
<evidence type="ECO:0000256" key="3">
    <source>
        <dbReference type="ARBA" id="ARBA00022553"/>
    </source>
</evidence>
<dbReference type="InterPro" id="IPR036890">
    <property type="entry name" value="HATPase_C_sf"/>
</dbReference>
<feature type="compositionally biased region" description="Basic and acidic residues" evidence="6">
    <location>
        <begin position="23"/>
        <end position="32"/>
    </location>
</feature>
<evidence type="ECO:0000256" key="4">
    <source>
        <dbReference type="ARBA" id="ARBA00022679"/>
    </source>
</evidence>
<feature type="compositionally biased region" description="Basic residues" evidence="6">
    <location>
        <begin position="11"/>
        <end position="22"/>
    </location>
</feature>
<evidence type="ECO:0000256" key="2">
    <source>
        <dbReference type="ARBA" id="ARBA00012438"/>
    </source>
</evidence>